<accession>A0A1G2BN35</accession>
<name>A0A1G2BN35_9BACT</name>
<evidence type="ECO:0000256" key="1">
    <source>
        <dbReference type="ARBA" id="ARBA00004651"/>
    </source>
</evidence>
<dbReference type="PANTHER" id="PTHR33908:SF11">
    <property type="entry name" value="MEMBRANE PROTEIN"/>
    <property type="match status" value="1"/>
</dbReference>
<keyword evidence="6 8" id="KW-1133">Transmembrane helix</keyword>
<evidence type="ECO:0000256" key="6">
    <source>
        <dbReference type="ARBA" id="ARBA00022989"/>
    </source>
</evidence>
<dbReference type="InterPro" id="IPR050297">
    <property type="entry name" value="LipidA_mod_glycosyltrf_83"/>
</dbReference>
<feature type="transmembrane region" description="Helical" evidence="8">
    <location>
        <begin position="407"/>
        <end position="428"/>
    </location>
</feature>
<evidence type="ECO:0000256" key="2">
    <source>
        <dbReference type="ARBA" id="ARBA00022475"/>
    </source>
</evidence>
<organism evidence="10 11">
    <name type="scientific">Candidatus Komeilibacteria bacterium RIFCSPHIGHO2_01_FULL_52_14</name>
    <dbReference type="NCBI Taxonomy" id="1798549"/>
    <lineage>
        <taxon>Bacteria</taxon>
        <taxon>Candidatus Komeiliibacteriota</taxon>
    </lineage>
</organism>
<dbReference type="EMBL" id="MHKK01000008">
    <property type="protein sequence ID" value="OGY90553.1"/>
    <property type="molecule type" value="Genomic_DNA"/>
</dbReference>
<evidence type="ECO:0000256" key="8">
    <source>
        <dbReference type="SAM" id="Phobius"/>
    </source>
</evidence>
<proteinExistence type="predicted"/>
<dbReference type="GO" id="GO:0009103">
    <property type="term" value="P:lipopolysaccharide biosynthetic process"/>
    <property type="evidence" value="ECO:0007669"/>
    <property type="project" value="UniProtKB-ARBA"/>
</dbReference>
<feature type="transmembrane region" description="Helical" evidence="8">
    <location>
        <begin position="122"/>
        <end position="141"/>
    </location>
</feature>
<evidence type="ECO:0000256" key="5">
    <source>
        <dbReference type="ARBA" id="ARBA00022692"/>
    </source>
</evidence>
<dbReference type="Pfam" id="PF13231">
    <property type="entry name" value="PMT_2"/>
    <property type="match status" value="1"/>
</dbReference>
<protein>
    <recommendedName>
        <fullName evidence="9">Glycosyltransferase RgtA/B/C/D-like domain-containing protein</fullName>
    </recommendedName>
</protein>
<dbReference type="GO" id="GO:0016763">
    <property type="term" value="F:pentosyltransferase activity"/>
    <property type="evidence" value="ECO:0007669"/>
    <property type="project" value="TreeGrafter"/>
</dbReference>
<keyword evidence="2" id="KW-1003">Cell membrane</keyword>
<keyword evidence="7 8" id="KW-0472">Membrane</keyword>
<evidence type="ECO:0000256" key="3">
    <source>
        <dbReference type="ARBA" id="ARBA00022676"/>
    </source>
</evidence>
<feature type="domain" description="Glycosyltransferase RgtA/B/C/D-like" evidence="9">
    <location>
        <begin position="73"/>
        <end position="236"/>
    </location>
</feature>
<comment type="subcellular location">
    <subcellularLocation>
        <location evidence="1">Cell membrane</location>
        <topology evidence="1">Multi-pass membrane protein</topology>
    </subcellularLocation>
</comment>
<feature type="transmembrane region" description="Helical" evidence="8">
    <location>
        <begin position="12"/>
        <end position="31"/>
    </location>
</feature>
<keyword evidence="4" id="KW-0808">Transferase</keyword>
<evidence type="ECO:0000313" key="10">
    <source>
        <dbReference type="EMBL" id="OGY90553.1"/>
    </source>
</evidence>
<sequence length="460" mass="51275">MKRVFENYRIEIGLFLSSIILRAGFLLIAALRLQQPYQGFFTADGYYEIAMNLVSHDAYTITFQSPFILDTLRPPGLPYLIAVLFQLSGSMALFHVLQLIAASCIPVLAFWLAQRIGLTRKYAFMVALVILVDPLGIVLSLKVISETFFTALFLTGVLALCSFLKDGHMGSSGHAYALYAGGALGVATLFRPSVLYLAPALAVIWFAARYLQHKSLRAGSIALFLLCFYIFVSPWMIRNFRAYGAFAYSSIRQQVLYGALAPSVYAFAFHESYREGQQRLFAEDGLSEYPIISLGNAPYFNRRASQTIAAHPLAFAGVAAINTATFFTHDGVFDFLGLIGVTGQYMHLERGTFLAAQVLAHPTQVIGVIFSPYLFIGLVRFWWVIVALLFLAQIFFIFRKQTVSAQIFLFILIVLYFALTTIANGFAVNARFRFPVNALLVSLAMLSVQRLGRHFKRAAH</sequence>
<keyword evidence="5 8" id="KW-0812">Transmembrane</keyword>
<dbReference type="GO" id="GO:0005886">
    <property type="term" value="C:plasma membrane"/>
    <property type="evidence" value="ECO:0007669"/>
    <property type="project" value="UniProtKB-SubCell"/>
</dbReference>
<evidence type="ECO:0000256" key="7">
    <source>
        <dbReference type="ARBA" id="ARBA00023136"/>
    </source>
</evidence>
<dbReference type="Proteomes" id="UP000177817">
    <property type="component" value="Unassembled WGS sequence"/>
</dbReference>
<reference evidence="10 11" key="1">
    <citation type="journal article" date="2016" name="Nat. Commun.">
        <title>Thousands of microbial genomes shed light on interconnected biogeochemical processes in an aquifer system.</title>
        <authorList>
            <person name="Anantharaman K."/>
            <person name="Brown C.T."/>
            <person name="Hug L.A."/>
            <person name="Sharon I."/>
            <person name="Castelle C.J."/>
            <person name="Probst A.J."/>
            <person name="Thomas B.C."/>
            <person name="Singh A."/>
            <person name="Wilkins M.J."/>
            <person name="Karaoz U."/>
            <person name="Brodie E.L."/>
            <person name="Williams K.H."/>
            <person name="Hubbard S.S."/>
            <person name="Banfield J.F."/>
        </authorList>
    </citation>
    <scope>NUCLEOTIDE SEQUENCE [LARGE SCALE GENOMIC DNA]</scope>
</reference>
<dbReference type="PANTHER" id="PTHR33908">
    <property type="entry name" value="MANNOSYLTRANSFERASE YKCB-RELATED"/>
    <property type="match status" value="1"/>
</dbReference>
<evidence type="ECO:0000259" key="9">
    <source>
        <dbReference type="Pfam" id="PF13231"/>
    </source>
</evidence>
<keyword evidence="3" id="KW-0328">Glycosyltransferase</keyword>
<comment type="caution">
    <text evidence="10">The sequence shown here is derived from an EMBL/GenBank/DDBJ whole genome shotgun (WGS) entry which is preliminary data.</text>
</comment>
<feature type="transmembrane region" description="Helical" evidence="8">
    <location>
        <begin position="176"/>
        <end position="206"/>
    </location>
</feature>
<evidence type="ECO:0000313" key="11">
    <source>
        <dbReference type="Proteomes" id="UP000177817"/>
    </source>
</evidence>
<feature type="transmembrane region" description="Helical" evidence="8">
    <location>
        <begin position="79"/>
        <end position="110"/>
    </location>
</feature>
<evidence type="ECO:0000256" key="4">
    <source>
        <dbReference type="ARBA" id="ARBA00022679"/>
    </source>
</evidence>
<dbReference type="AlphaFoldDB" id="A0A1G2BN35"/>
<feature type="transmembrane region" description="Helical" evidence="8">
    <location>
        <begin position="218"/>
        <end position="237"/>
    </location>
</feature>
<gene>
    <name evidence="10" type="ORF">A2677_01370</name>
</gene>
<dbReference type="InterPro" id="IPR038731">
    <property type="entry name" value="RgtA/B/C-like"/>
</dbReference>
<feature type="transmembrane region" description="Helical" evidence="8">
    <location>
        <begin position="381"/>
        <end position="398"/>
    </location>
</feature>